<protein>
    <submittedName>
        <fullName evidence="1">Uncharacterized protein</fullName>
    </submittedName>
</protein>
<evidence type="ECO:0000313" key="1">
    <source>
        <dbReference type="EMBL" id="KAF9470984.1"/>
    </source>
</evidence>
<evidence type="ECO:0000313" key="2">
    <source>
        <dbReference type="Proteomes" id="UP000807469"/>
    </source>
</evidence>
<dbReference type="AlphaFoldDB" id="A0A9P5YLY0"/>
<dbReference type="Proteomes" id="UP000807469">
    <property type="component" value="Unassembled WGS sequence"/>
</dbReference>
<name>A0A9P5YLY0_9AGAR</name>
<dbReference type="Pfam" id="PF18759">
    <property type="entry name" value="Plavaka"/>
    <property type="match status" value="2"/>
</dbReference>
<sequence>MAIGQWHCIILPCDRNGNFLPPFTTPLPFDTPDATEDSNYSPFPDRLSFDWTHYQFIELQSSASKINQGLNLWLAAKLKAGDLSPLPFSRPDDMYQMIDAIQEGDAPFRTIQLRYPRPLPSKPPKWMTQTYELCMRDSRKLLHNQLATSDFANHFNYVPYRQFDHQDRPWDEAVSMLVTAVCGSDKTTVSVATGHQEYHPVYQSPGNLTNTAHRGHGNSVLPVAFLPIPKTSKHKSKHPEFQRFARQLYHTCLAIVFAPLPIYSLGPYIADYSEQVWLAGILQGWCPKCEGWPECLDHNYKDTRQHRHERTDVIIQSFNLGTIREHYGLRTDVVPFTHGFPRADIHELLSPDLLHQLIKGTFKDHLVTWVNEFLHIKHAVPLYAGLRRFSDGQNFEQWTGDDSKALMKVYILAIAGHVPSEVVQCIATFTEICYILRRNAITSPALAKAEALIDQFHALRQIFIAEGVRKSISLPRQHSLLHYPPSIALFSSPNGLCSSITESKHIEAMLITIVRLEKLAALCRRFLREKLLVGSTASAYMGLRNQDQLDLMNIDNENDLESEGWVQDEEDPNQVEKYSLDDAGPDEGLQALSSIELAATPERSYPKRVDKLAQHINEPQFPMALKTFLYARRHPNHPIPNDIDTCVGFSGKIQVFHSAIARFYAPSDLCGASGMYHERIQSTPSWYGHPHYDTAFVVQDDDSNQMGMSGVLVTRVCLLFSFRDEEDGEIVSCALVSWYLLASKVHDHDTGMWSVKPEGTQDDYPVQVIPLKSIA</sequence>
<dbReference type="OrthoDB" id="3199698at2759"/>
<organism evidence="1 2">
    <name type="scientific">Pholiota conissans</name>
    <dbReference type="NCBI Taxonomy" id="109636"/>
    <lineage>
        <taxon>Eukaryota</taxon>
        <taxon>Fungi</taxon>
        <taxon>Dikarya</taxon>
        <taxon>Basidiomycota</taxon>
        <taxon>Agaricomycotina</taxon>
        <taxon>Agaricomycetes</taxon>
        <taxon>Agaricomycetidae</taxon>
        <taxon>Agaricales</taxon>
        <taxon>Agaricineae</taxon>
        <taxon>Strophariaceae</taxon>
        <taxon>Pholiota</taxon>
    </lineage>
</organism>
<gene>
    <name evidence="1" type="ORF">BDN70DRAFT_909445</name>
</gene>
<keyword evidence="2" id="KW-1185">Reference proteome</keyword>
<comment type="caution">
    <text evidence="1">The sequence shown here is derived from an EMBL/GenBank/DDBJ whole genome shotgun (WGS) entry which is preliminary data.</text>
</comment>
<reference evidence="1" key="1">
    <citation type="submission" date="2020-11" db="EMBL/GenBank/DDBJ databases">
        <authorList>
            <consortium name="DOE Joint Genome Institute"/>
            <person name="Ahrendt S."/>
            <person name="Riley R."/>
            <person name="Andreopoulos W."/>
            <person name="Labutti K."/>
            <person name="Pangilinan J."/>
            <person name="Ruiz-Duenas F.J."/>
            <person name="Barrasa J.M."/>
            <person name="Sanchez-Garcia M."/>
            <person name="Camarero S."/>
            <person name="Miyauchi S."/>
            <person name="Serrano A."/>
            <person name="Linde D."/>
            <person name="Babiker R."/>
            <person name="Drula E."/>
            <person name="Ayuso-Fernandez I."/>
            <person name="Pacheco R."/>
            <person name="Padilla G."/>
            <person name="Ferreira P."/>
            <person name="Barriuso J."/>
            <person name="Kellner H."/>
            <person name="Castanera R."/>
            <person name="Alfaro M."/>
            <person name="Ramirez L."/>
            <person name="Pisabarro A.G."/>
            <person name="Kuo A."/>
            <person name="Tritt A."/>
            <person name="Lipzen A."/>
            <person name="He G."/>
            <person name="Yan M."/>
            <person name="Ng V."/>
            <person name="Cullen D."/>
            <person name="Martin F."/>
            <person name="Rosso M.-N."/>
            <person name="Henrissat B."/>
            <person name="Hibbett D."/>
            <person name="Martinez A.T."/>
            <person name="Grigoriev I.V."/>
        </authorList>
    </citation>
    <scope>NUCLEOTIDE SEQUENCE</scope>
    <source>
        <strain evidence="1">CIRM-BRFM 674</strain>
    </source>
</reference>
<dbReference type="EMBL" id="MU155787">
    <property type="protein sequence ID" value="KAF9470984.1"/>
    <property type="molecule type" value="Genomic_DNA"/>
</dbReference>
<accession>A0A9P5YLY0</accession>
<proteinExistence type="predicted"/>
<dbReference type="InterPro" id="IPR041078">
    <property type="entry name" value="Plavaka"/>
</dbReference>